<gene>
    <name evidence="1" type="ORF">CHC_T00007551001</name>
</gene>
<organism evidence="1 2">
    <name type="scientific">Chondrus crispus</name>
    <name type="common">Carrageen Irish moss</name>
    <name type="synonym">Polymorpha crispa</name>
    <dbReference type="NCBI Taxonomy" id="2769"/>
    <lineage>
        <taxon>Eukaryota</taxon>
        <taxon>Rhodophyta</taxon>
        <taxon>Florideophyceae</taxon>
        <taxon>Rhodymeniophycidae</taxon>
        <taxon>Gigartinales</taxon>
        <taxon>Gigartinaceae</taxon>
        <taxon>Chondrus</taxon>
    </lineage>
</organism>
<reference evidence="2" key="1">
    <citation type="journal article" date="2013" name="Proc. Natl. Acad. Sci. U.S.A.">
        <title>Genome structure and metabolic features in the red seaweed Chondrus crispus shed light on evolution of the Archaeplastida.</title>
        <authorList>
            <person name="Collen J."/>
            <person name="Porcel B."/>
            <person name="Carre W."/>
            <person name="Ball S.G."/>
            <person name="Chaparro C."/>
            <person name="Tonon T."/>
            <person name="Barbeyron T."/>
            <person name="Michel G."/>
            <person name="Noel B."/>
            <person name="Valentin K."/>
            <person name="Elias M."/>
            <person name="Artiguenave F."/>
            <person name="Arun A."/>
            <person name="Aury J.M."/>
            <person name="Barbosa-Neto J.F."/>
            <person name="Bothwell J.H."/>
            <person name="Bouget F.Y."/>
            <person name="Brillet L."/>
            <person name="Cabello-Hurtado F."/>
            <person name="Capella-Gutierrez S."/>
            <person name="Charrier B."/>
            <person name="Cladiere L."/>
            <person name="Cock J.M."/>
            <person name="Coelho S.M."/>
            <person name="Colleoni C."/>
            <person name="Czjzek M."/>
            <person name="Da Silva C."/>
            <person name="Delage L."/>
            <person name="Denoeud F."/>
            <person name="Deschamps P."/>
            <person name="Dittami S.M."/>
            <person name="Gabaldon T."/>
            <person name="Gachon C.M."/>
            <person name="Groisillier A."/>
            <person name="Herve C."/>
            <person name="Jabbari K."/>
            <person name="Katinka M."/>
            <person name="Kloareg B."/>
            <person name="Kowalczyk N."/>
            <person name="Labadie K."/>
            <person name="Leblanc C."/>
            <person name="Lopez P.J."/>
            <person name="McLachlan D.H."/>
            <person name="Meslet-Cladiere L."/>
            <person name="Moustafa A."/>
            <person name="Nehr Z."/>
            <person name="Nyvall Collen P."/>
            <person name="Panaud O."/>
            <person name="Partensky F."/>
            <person name="Poulain J."/>
            <person name="Rensing S.A."/>
            <person name="Rousvoal S."/>
            <person name="Samson G."/>
            <person name="Symeonidi A."/>
            <person name="Weissenbach J."/>
            <person name="Zambounis A."/>
            <person name="Wincker P."/>
            <person name="Boyen C."/>
        </authorList>
    </citation>
    <scope>NUCLEOTIDE SEQUENCE [LARGE SCALE GENOMIC DNA]</scope>
    <source>
        <strain evidence="2">cv. Stackhouse</strain>
    </source>
</reference>
<accession>R7QTZ7</accession>
<evidence type="ECO:0000313" key="1">
    <source>
        <dbReference type="EMBL" id="CDF40961.1"/>
    </source>
</evidence>
<dbReference type="GeneID" id="17318977"/>
<dbReference type="AlphaFoldDB" id="R7QTZ7"/>
<dbReference type="Proteomes" id="UP000012073">
    <property type="component" value="Unassembled WGS sequence"/>
</dbReference>
<evidence type="ECO:0000313" key="2">
    <source>
        <dbReference type="Proteomes" id="UP000012073"/>
    </source>
</evidence>
<dbReference type="KEGG" id="ccp:CHC_T00007551001"/>
<protein>
    <submittedName>
        <fullName evidence="1">Uncharacterized protein</fullName>
    </submittedName>
</protein>
<dbReference type="RefSeq" id="XP_005711255.1">
    <property type="nucleotide sequence ID" value="XM_005711198.1"/>
</dbReference>
<keyword evidence="2" id="KW-1185">Reference proteome</keyword>
<dbReference type="Gramene" id="CDF40961">
    <property type="protein sequence ID" value="CDF40961"/>
    <property type="gene ID" value="CHC_T00007551001"/>
</dbReference>
<proteinExistence type="predicted"/>
<dbReference type="EMBL" id="HG002285">
    <property type="protein sequence ID" value="CDF40961.1"/>
    <property type="molecule type" value="Genomic_DNA"/>
</dbReference>
<sequence>MDLHGAEIFAICDRAEATGEASCEALAGEVIRGWKEFLCVRGVGLHFIAPSDEKQAGGLKSLFACGAVGGRVAIRVVPWERGDLGGCLGNDFGRRQRQFGQGGETPEGCCSCSPRRRLHGRVALRERNAGKIMVIWEEFRTVSFPRVRVVVSPDLPEVISRQARIRPLMCIQLEVRTQTRHDIKSSSRRRARRGVVPVFCALSCREDLSPLLIRPHLFKAHP</sequence>
<name>R7QTZ7_CHOCR</name>